<dbReference type="Pfam" id="PF25906">
    <property type="entry name" value="PucR-like_N"/>
    <property type="match status" value="1"/>
</dbReference>
<dbReference type="RefSeq" id="WP_131763244.1">
    <property type="nucleotide sequence ID" value="NZ_CAACUY010000310.1"/>
</dbReference>
<evidence type="ECO:0000259" key="1">
    <source>
        <dbReference type="Pfam" id="PF13556"/>
    </source>
</evidence>
<sequence length="400" mass="43437">MHNGLIGELSETDMAEVLELLRGEVPETVREAVSDIEAQLPQYARLQDPAHADFLARTVERSITGFFEILVDRDAPVDGILAFFREVGAIETAENLSEEVSQAAFRLGAAVSIRRLTEAAERHPRVTVHIIGQVAAAVLDYLNRIAAAVSEGHTDAGARATGDLRARRARLLDALIAPEPRPGLLKELADEAGWALPQTIAAVALRRPNRAPWPAAALPQEVLTGLHLDEPCLVVPDPEGPGRRRQIESGLRGWTAAIGPAVEITGLARSLRLARQALGLAAQGVLPAGRPIAVTDHLPLLILMRDRYLMEVTVKRALAPLIEAGDRPGHVRRLAETFLVALECDFNATAVATGLSVHAQTVRYRMRQLEALFGDDLHDPSRRLEFHMALRAWIATAPPA</sequence>
<dbReference type="Gene3D" id="1.10.10.2840">
    <property type="entry name" value="PucR C-terminal helix-turn-helix domain"/>
    <property type="match status" value="1"/>
</dbReference>
<organism evidence="3 4">
    <name type="scientific">Actinomadura fibrosa</name>
    <dbReference type="NCBI Taxonomy" id="111802"/>
    <lineage>
        <taxon>Bacteria</taxon>
        <taxon>Bacillati</taxon>
        <taxon>Actinomycetota</taxon>
        <taxon>Actinomycetes</taxon>
        <taxon>Streptosporangiales</taxon>
        <taxon>Thermomonosporaceae</taxon>
        <taxon>Actinomadura</taxon>
    </lineage>
</organism>
<dbReference type="InterPro" id="IPR058663">
    <property type="entry name" value="PucR-like_N"/>
</dbReference>
<feature type="domain" description="PucR C-terminal helix-turn-helix" evidence="1">
    <location>
        <begin position="334"/>
        <end position="392"/>
    </location>
</feature>
<evidence type="ECO:0000313" key="3">
    <source>
        <dbReference type="EMBL" id="MFD0686264.1"/>
    </source>
</evidence>
<dbReference type="Pfam" id="PF13556">
    <property type="entry name" value="HTH_30"/>
    <property type="match status" value="1"/>
</dbReference>
<dbReference type="InterPro" id="IPR042070">
    <property type="entry name" value="PucR_C-HTH_sf"/>
</dbReference>
<feature type="domain" description="PucR-like N-terminal" evidence="2">
    <location>
        <begin position="15"/>
        <end position="176"/>
    </location>
</feature>
<evidence type="ECO:0000313" key="4">
    <source>
        <dbReference type="Proteomes" id="UP001597063"/>
    </source>
</evidence>
<keyword evidence="4" id="KW-1185">Reference proteome</keyword>
<dbReference type="PANTHER" id="PTHR33744:SF1">
    <property type="entry name" value="DNA-BINDING TRANSCRIPTIONAL ACTIVATOR ADER"/>
    <property type="match status" value="1"/>
</dbReference>
<accession>A0ABW2XJR8</accession>
<dbReference type="Proteomes" id="UP001597063">
    <property type="component" value="Unassembled WGS sequence"/>
</dbReference>
<proteinExistence type="predicted"/>
<dbReference type="InterPro" id="IPR051448">
    <property type="entry name" value="CdaR-like_regulators"/>
</dbReference>
<name>A0ABW2XJR8_9ACTN</name>
<evidence type="ECO:0000259" key="2">
    <source>
        <dbReference type="Pfam" id="PF25906"/>
    </source>
</evidence>
<gene>
    <name evidence="3" type="ORF">ACFQZM_17325</name>
</gene>
<protein>
    <submittedName>
        <fullName evidence="3">PucR family transcriptional regulator</fullName>
    </submittedName>
</protein>
<dbReference type="InterPro" id="IPR025736">
    <property type="entry name" value="PucR_C-HTH_dom"/>
</dbReference>
<dbReference type="PANTHER" id="PTHR33744">
    <property type="entry name" value="CARBOHYDRATE DIACID REGULATOR"/>
    <property type="match status" value="1"/>
</dbReference>
<comment type="caution">
    <text evidence="3">The sequence shown here is derived from an EMBL/GenBank/DDBJ whole genome shotgun (WGS) entry which is preliminary data.</text>
</comment>
<reference evidence="4" key="1">
    <citation type="journal article" date="2019" name="Int. J. Syst. Evol. Microbiol.">
        <title>The Global Catalogue of Microorganisms (GCM) 10K type strain sequencing project: providing services to taxonomists for standard genome sequencing and annotation.</title>
        <authorList>
            <consortium name="The Broad Institute Genomics Platform"/>
            <consortium name="The Broad Institute Genome Sequencing Center for Infectious Disease"/>
            <person name="Wu L."/>
            <person name="Ma J."/>
        </authorList>
    </citation>
    <scope>NUCLEOTIDE SEQUENCE [LARGE SCALE GENOMIC DNA]</scope>
    <source>
        <strain evidence="4">JCM 9371</strain>
    </source>
</reference>
<dbReference type="EMBL" id="JBHTGP010000008">
    <property type="protein sequence ID" value="MFD0686264.1"/>
    <property type="molecule type" value="Genomic_DNA"/>
</dbReference>